<accession>A0ABN9EP21</accession>
<keyword evidence="5 10" id="KW-1133">Transmembrane helix</keyword>
<dbReference type="Pfam" id="PF10247">
    <property type="entry name" value="Romo1"/>
    <property type="match status" value="1"/>
</dbReference>
<keyword evidence="6 10" id="KW-0472">Membrane</keyword>
<dbReference type="Proteomes" id="UP001162483">
    <property type="component" value="Unassembled WGS sequence"/>
</dbReference>
<evidence type="ECO:0000256" key="5">
    <source>
        <dbReference type="ARBA" id="ARBA00022989"/>
    </source>
</evidence>
<keyword evidence="12" id="KW-1185">Reference proteome</keyword>
<sequence length="80" mass="8527">MPVIVGGPYGQSQPSCFDKIKVGFMMGCTVGMVAGAVFGTVSCLRVGMRRQEPIDGIGKTLMQSSYPFGIFMPIGMGIWC</sequence>
<reference evidence="11" key="1">
    <citation type="submission" date="2023-05" db="EMBL/GenBank/DDBJ databases">
        <authorList>
            <person name="Stuckert A."/>
        </authorList>
    </citation>
    <scope>NUCLEOTIDE SEQUENCE</scope>
</reference>
<comment type="function">
    <text evidence="8">Induces production of reactive oxygen species (ROS) which are necessary for cell proliferation. May play a role in inducing oxidative DNA damage and replicative senescence. May play a role in the coordination of mitochondrial morphology and cell proliferation.</text>
</comment>
<comment type="function">
    <text evidence="7">Has antibacterial activity against a variety of bacteria including S.aureus, P.aeruginosa and M.tuberculosis. Acts by inducing bacterial membrane breakage.</text>
</comment>
<comment type="similarity">
    <text evidence="2">Belongs to the MGR2 family.</text>
</comment>
<evidence type="ECO:0000256" key="9">
    <source>
        <dbReference type="ARBA" id="ARBA00032686"/>
    </source>
</evidence>
<evidence type="ECO:0000256" key="1">
    <source>
        <dbReference type="ARBA" id="ARBA00004370"/>
    </source>
</evidence>
<dbReference type="SMART" id="SM01378">
    <property type="entry name" value="Romo1"/>
    <property type="match status" value="1"/>
</dbReference>
<dbReference type="EMBL" id="CATNWA010015765">
    <property type="protein sequence ID" value="CAI9586586.1"/>
    <property type="molecule type" value="Genomic_DNA"/>
</dbReference>
<feature type="transmembrane region" description="Helical" evidence="10">
    <location>
        <begin position="20"/>
        <end position="44"/>
    </location>
</feature>
<comment type="subcellular location">
    <subcellularLocation>
        <location evidence="1">Membrane</location>
    </subcellularLocation>
</comment>
<dbReference type="InterPro" id="IPR018450">
    <property type="entry name" value="Romo1/Mgr2"/>
</dbReference>
<proteinExistence type="inferred from homology"/>
<evidence type="ECO:0000256" key="6">
    <source>
        <dbReference type="ARBA" id="ARBA00023136"/>
    </source>
</evidence>
<evidence type="ECO:0000256" key="3">
    <source>
        <dbReference type="ARBA" id="ARBA00016275"/>
    </source>
</evidence>
<evidence type="ECO:0000256" key="4">
    <source>
        <dbReference type="ARBA" id="ARBA00022692"/>
    </source>
</evidence>
<evidence type="ECO:0000313" key="11">
    <source>
        <dbReference type="EMBL" id="CAI9586586.1"/>
    </source>
</evidence>
<protein>
    <recommendedName>
        <fullName evidence="3">Reactive oxygen species modulator 1</fullName>
    </recommendedName>
    <alternativeName>
        <fullName evidence="9">Protein MGR2 homolog</fullName>
    </alternativeName>
</protein>
<comment type="caution">
    <text evidence="11">The sequence shown here is derived from an EMBL/GenBank/DDBJ whole genome shotgun (WGS) entry which is preliminary data.</text>
</comment>
<keyword evidence="4 10" id="KW-0812">Transmembrane</keyword>
<evidence type="ECO:0000256" key="2">
    <source>
        <dbReference type="ARBA" id="ARBA00007839"/>
    </source>
</evidence>
<dbReference type="PANTHER" id="PTHR28525:SF1">
    <property type="entry name" value="REACTIVE OXYGEN SPECIES MODULATOR 1"/>
    <property type="match status" value="1"/>
</dbReference>
<organism evidence="11 12">
    <name type="scientific">Staurois parvus</name>
    <dbReference type="NCBI Taxonomy" id="386267"/>
    <lineage>
        <taxon>Eukaryota</taxon>
        <taxon>Metazoa</taxon>
        <taxon>Chordata</taxon>
        <taxon>Craniata</taxon>
        <taxon>Vertebrata</taxon>
        <taxon>Euteleostomi</taxon>
        <taxon>Amphibia</taxon>
        <taxon>Batrachia</taxon>
        <taxon>Anura</taxon>
        <taxon>Neobatrachia</taxon>
        <taxon>Ranoidea</taxon>
        <taxon>Ranidae</taxon>
        <taxon>Staurois</taxon>
    </lineage>
</organism>
<dbReference type="PANTHER" id="PTHR28525">
    <property type="entry name" value="REACTIVE OXYGEN SPECIES MODULATOR 1"/>
    <property type="match status" value="1"/>
</dbReference>
<evidence type="ECO:0000256" key="10">
    <source>
        <dbReference type="SAM" id="Phobius"/>
    </source>
</evidence>
<gene>
    <name evidence="11" type="ORF">SPARVUS_LOCUS10389863</name>
</gene>
<evidence type="ECO:0000256" key="7">
    <source>
        <dbReference type="ARBA" id="ARBA00025225"/>
    </source>
</evidence>
<evidence type="ECO:0000313" key="12">
    <source>
        <dbReference type="Proteomes" id="UP001162483"/>
    </source>
</evidence>
<evidence type="ECO:0000256" key="8">
    <source>
        <dbReference type="ARBA" id="ARBA00025243"/>
    </source>
</evidence>
<name>A0ABN9EP21_9NEOB</name>